<accession>A0A1G5EF76</accession>
<feature type="domain" description="ABC-type transport auxiliary lipoprotein component" evidence="2">
    <location>
        <begin position="40"/>
        <end position="195"/>
    </location>
</feature>
<feature type="signal peptide" evidence="1">
    <location>
        <begin position="1"/>
        <end position="25"/>
    </location>
</feature>
<dbReference type="Proteomes" id="UP000199502">
    <property type="component" value="Unassembled WGS sequence"/>
</dbReference>
<dbReference type="Gene3D" id="3.40.50.10610">
    <property type="entry name" value="ABC-type transport auxiliary lipoprotein component"/>
    <property type="match status" value="1"/>
</dbReference>
<dbReference type="InterPro" id="IPR005586">
    <property type="entry name" value="ABC_trans_aux"/>
</dbReference>
<evidence type="ECO:0000313" key="4">
    <source>
        <dbReference type="Proteomes" id="UP000199502"/>
    </source>
</evidence>
<evidence type="ECO:0000313" key="3">
    <source>
        <dbReference type="EMBL" id="SCY25606.1"/>
    </source>
</evidence>
<gene>
    <name evidence="3" type="ORF">SAMN05660710_01064</name>
</gene>
<organism evidence="3 4">
    <name type="scientific">Paracoccus tibetensis</name>
    <dbReference type="NCBI Taxonomy" id="336292"/>
    <lineage>
        <taxon>Bacteria</taxon>
        <taxon>Pseudomonadati</taxon>
        <taxon>Pseudomonadota</taxon>
        <taxon>Alphaproteobacteria</taxon>
        <taxon>Rhodobacterales</taxon>
        <taxon>Paracoccaceae</taxon>
        <taxon>Paracoccus</taxon>
    </lineage>
</organism>
<dbReference type="SUPFAM" id="SSF159594">
    <property type="entry name" value="XCC0632-like"/>
    <property type="match status" value="1"/>
</dbReference>
<dbReference type="AlphaFoldDB" id="A0A1G5EF76"/>
<dbReference type="Pfam" id="PF03886">
    <property type="entry name" value="ABC_trans_aux"/>
    <property type="match status" value="1"/>
</dbReference>
<name>A0A1G5EF76_9RHOB</name>
<keyword evidence="4" id="KW-1185">Reference proteome</keyword>
<feature type="chain" id="PRO_5011562511" description="ABC-type transport auxiliary lipoprotein component domain-containing protein" evidence="1">
    <location>
        <begin position="26"/>
        <end position="221"/>
    </location>
</feature>
<dbReference type="EMBL" id="FMVT01000003">
    <property type="protein sequence ID" value="SCY25606.1"/>
    <property type="molecule type" value="Genomic_DNA"/>
</dbReference>
<sequence>MTGTFIMHRLSRLPLTALIAALAVAGCSNPEKTARHLIDPPTAGIQVANRIGTAELKDVSLPEYASDQEVAFQTPDGAVRATPDNLWADNPSRAFTTTLARAISDVSGATVIGTPWPLAEPPQRVIEVRVEHALAQASGVYRLGGRYFVADERLTGGGTNHARSFDIRVPMAAQTPAATAAALSQAISILAQQIATLSGPGTTIATQSPAPIDSFSLDPIF</sequence>
<evidence type="ECO:0000256" key="1">
    <source>
        <dbReference type="SAM" id="SignalP"/>
    </source>
</evidence>
<protein>
    <recommendedName>
        <fullName evidence="2">ABC-type transport auxiliary lipoprotein component domain-containing protein</fullName>
    </recommendedName>
</protein>
<evidence type="ECO:0000259" key="2">
    <source>
        <dbReference type="Pfam" id="PF03886"/>
    </source>
</evidence>
<keyword evidence="1" id="KW-0732">Signal</keyword>
<reference evidence="3 4" key="1">
    <citation type="submission" date="2016-10" db="EMBL/GenBank/DDBJ databases">
        <authorList>
            <person name="de Groot N.N."/>
        </authorList>
    </citation>
    <scope>NUCLEOTIDE SEQUENCE [LARGE SCALE GENOMIC DNA]</scope>
    <source>
        <strain evidence="3 4">CGMCC 1.8925</strain>
    </source>
</reference>
<proteinExistence type="predicted"/>
<dbReference type="STRING" id="336292.SAMN05660710_01064"/>